<dbReference type="InterPro" id="IPR017853">
    <property type="entry name" value="GH"/>
</dbReference>
<sequence length="973" mass="111292">MTAINYLAAIFSFTCLVGAQNYRFSSDFKFGVATSAYQVEGAWNVSGKGENIWDWITHTYPNYVLDGSNADDTCLSYYKTKEDVQLLKDLGVNYYRFSISWSRLLPTGHSYSLNEDGVRYYLELIDELLDNGINPVVTMFHWDLPYPLHELGGWPNPLLDDYFVQYAKKLFQLFGDKVKYWITFNEPFVFCHHGYGSGVLAPGYVQDGIGSYLCGHTVLLAHAKTFKLYNDDFRRDQQGQVGISLDTLWYEPASNSREDLQAATNKIQSVLGWFAHPIFSTAGDYPSTMRERIDKLSLEVEGYRRSRLPRFSTEEIDLIKGSSDFFGLNHYRTEICQTAPEFLYESPSYLKDSDAFCYSPPDPNAAWGLRKLLNWIKTEYNNPPVFISESGFADNTGTLNDCDRVDYFNSYLEQVLLAIEEDNCRVISYTAWSLLDNFEWSLGYQSKYGLHYVDFDDPDRPRIPKRSAKVYANIIRTKAIDSNYIPDRFEACESEYTFPSNFEFGVATAAYQIEGAWDVAGKGENIWDFLTHNRRELIVDGSNGDIACDSYHKTEEDVQLLSDLHVDVYRFSLSWSRLLPGGHANFTNPDGIRYYNELINALILKGIKPMITLFHWDLPQPLQEIGGWPNPYIADIFVDYADIAFNLFGDRVKDWITFNEPYQICAEGYSTGRLAPAYTQEGIGGYLCGHTLLLAHAKTYHLYQKDYKPTQNGKVGITIHGAWAEPATDSAEDRLSADTYVRMYFGWFAHPILSQTGDYPQIMKDMIRDKSATQGFSKTRLPEFTNEEIEMIKGTADFVGLNHYTSTVCSGSDDLIDAKPSHQNDRIGTCSQPPEWEGGASSWLKVAPWGFRKILNWIKDEYDNPEVIITENGYSDTGDLEDCARIRYFNEYLGALLEAIHEDNCNVVGYMAWSLMDNFEWIHGYTERFGLYHVDFSNPDRPRTAKMSSYVYRNIIDTRKIDTSFTVGDFGTC</sequence>
<keyword evidence="5" id="KW-0326">Glycosidase</keyword>
<gene>
    <name evidence="7" type="ORF">QE152_g36580</name>
</gene>
<proteinExistence type="inferred from homology"/>
<evidence type="ECO:0000256" key="4">
    <source>
        <dbReference type="ARBA" id="ARBA00023180"/>
    </source>
</evidence>
<evidence type="ECO:0000256" key="2">
    <source>
        <dbReference type="ARBA" id="ARBA00011738"/>
    </source>
</evidence>
<feature type="signal peptide" evidence="6">
    <location>
        <begin position="1"/>
        <end position="19"/>
    </location>
</feature>
<organism evidence="7 8">
    <name type="scientific">Popillia japonica</name>
    <name type="common">Japanese beetle</name>
    <dbReference type="NCBI Taxonomy" id="7064"/>
    <lineage>
        <taxon>Eukaryota</taxon>
        <taxon>Metazoa</taxon>
        <taxon>Ecdysozoa</taxon>
        <taxon>Arthropoda</taxon>
        <taxon>Hexapoda</taxon>
        <taxon>Insecta</taxon>
        <taxon>Pterygota</taxon>
        <taxon>Neoptera</taxon>
        <taxon>Endopterygota</taxon>
        <taxon>Coleoptera</taxon>
        <taxon>Polyphaga</taxon>
        <taxon>Scarabaeiformia</taxon>
        <taxon>Scarabaeidae</taxon>
        <taxon>Rutelinae</taxon>
        <taxon>Popillia</taxon>
    </lineage>
</organism>
<dbReference type="InterPro" id="IPR033132">
    <property type="entry name" value="GH_1_N_CS"/>
</dbReference>
<dbReference type="Proteomes" id="UP001458880">
    <property type="component" value="Unassembled WGS sequence"/>
</dbReference>
<name>A0AAW1ID28_POPJA</name>
<dbReference type="SUPFAM" id="SSF51445">
    <property type="entry name" value="(Trans)glycosidases"/>
    <property type="match status" value="2"/>
</dbReference>
<keyword evidence="6" id="KW-0732">Signal</keyword>
<dbReference type="GO" id="GO:0008422">
    <property type="term" value="F:beta-glucosidase activity"/>
    <property type="evidence" value="ECO:0007669"/>
    <property type="project" value="TreeGrafter"/>
</dbReference>
<dbReference type="Gene3D" id="3.20.20.80">
    <property type="entry name" value="Glycosidases"/>
    <property type="match status" value="2"/>
</dbReference>
<dbReference type="Pfam" id="PF00232">
    <property type="entry name" value="Glyco_hydro_1"/>
    <property type="match status" value="2"/>
</dbReference>
<protein>
    <submittedName>
        <fullName evidence="7">Glycosyl hydrolase family 1</fullName>
    </submittedName>
</protein>
<keyword evidence="3 7" id="KW-0378">Hydrolase</keyword>
<evidence type="ECO:0000256" key="3">
    <source>
        <dbReference type="ARBA" id="ARBA00022801"/>
    </source>
</evidence>
<dbReference type="PRINTS" id="PR00131">
    <property type="entry name" value="GLHYDRLASE1"/>
</dbReference>
<dbReference type="PANTHER" id="PTHR10353">
    <property type="entry name" value="GLYCOSYL HYDROLASE"/>
    <property type="match status" value="1"/>
</dbReference>
<keyword evidence="8" id="KW-1185">Reference proteome</keyword>
<comment type="similarity">
    <text evidence="1">Belongs to the glycosyl hydrolase 1 family.</text>
</comment>
<dbReference type="PANTHER" id="PTHR10353:SF36">
    <property type="entry name" value="LP05116P"/>
    <property type="match status" value="1"/>
</dbReference>
<dbReference type="FunFam" id="3.20.20.80:FF:000013">
    <property type="entry name" value="lactase-phlorizin hydrolase"/>
    <property type="match status" value="2"/>
</dbReference>
<reference evidence="7 8" key="1">
    <citation type="journal article" date="2024" name="BMC Genomics">
        <title>De novo assembly and annotation of Popillia japonica's genome with initial clues to its potential as an invasive pest.</title>
        <authorList>
            <person name="Cucini C."/>
            <person name="Boschi S."/>
            <person name="Funari R."/>
            <person name="Cardaioli E."/>
            <person name="Iannotti N."/>
            <person name="Marturano G."/>
            <person name="Paoli F."/>
            <person name="Bruttini M."/>
            <person name="Carapelli A."/>
            <person name="Frati F."/>
            <person name="Nardi F."/>
        </authorList>
    </citation>
    <scope>NUCLEOTIDE SEQUENCE [LARGE SCALE GENOMIC DNA]</scope>
    <source>
        <strain evidence="7">DMR45628</strain>
    </source>
</reference>
<evidence type="ECO:0000256" key="6">
    <source>
        <dbReference type="SAM" id="SignalP"/>
    </source>
</evidence>
<accession>A0AAW1ID28</accession>
<dbReference type="PROSITE" id="PS00653">
    <property type="entry name" value="GLYCOSYL_HYDROL_F1_2"/>
    <property type="match status" value="2"/>
</dbReference>
<evidence type="ECO:0000256" key="1">
    <source>
        <dbReference type="ARBA" id="ARBA00010838"/>
    </source>
</evidence>
<dbReference type="InterPro" id="IPR001360">
    <property type="entry name" value="Glyco_hydro_1"/>
</dbReference>
<dbReference type="AlphaFoldDB" id="A0AAW1ID28"/>
<keyword evidence="4" id="KW-0325">Glycoprotein</keyword>
<comment type="caution">
    <text evidence="7">The sequence shown here is derived from an EMBL/GenBank/DDBJ whole genome shotgun (WGS) entry which is preliminary data.</text>
</comment>
<evidence type="ECO:0000313" key="7">
    <source>
        <dbReference type="EMBL" id="KAK9687274.1"/>
    </source>
</evidence>
<dbReference type="GO" id="GO:0005975">
    <property type="term" value="P:carbohydrate metabolic process"/>
    <property type="evidence" value="ECO:0007669"/>
    <property type="project" value="InterPro"/>
</dbReference>
<evidence type="ECO:0000256" key="5">
    <source>
        <dbReference type="ARBA" id="ARBA00023295"/>
    </source>
</evidence>
<evidence type="ECO:0000313" key="8">
    <source>
        <dbReference type="Proteomes" id="UP001458880"/>
    </source>
</evidence>
<feature type="chain" id="PRO_5043542112" evidence="6">
    <location>
        <begin position="20"/>
        <end position="973"/>
    </location>
</feature>
<dbReference type="EMBL" id="JASPKY010000654">
    <property type="protein sequence ID" value="KAK9687274.1"/>
    <property type="molecule type" value="Genomic_DNA"/>
</dbReference>
<comment type="subunit">
    <text evidence="2">Homodimer.</text>
</comment>